<dbReference type="CDD" id="cd20736">
    <property type="entry name" value="PoNe_Nuclease"/>
    <property type="match status" value="1"/>
</dbReference>
<reference evidence="3 4" key="1">
    <citation type="submission" date="2023-06" db="EMBL/GenBank/DDBJ databases">
        <title>Roseiconus lacunae JC819 isolated from Gulf of Mannar region, Tamil Nadu.</title>
        <authorList>
            <person name="Pk S."/>
            <person name="Ch S."/>
            <person name="Ch V.R."/>
        </authorList>
    </citation>
    <scope>NUCLEOTIDE SEQUENCE [LARGE SCALE GENOMIC DNA]</scope>
    <source>
        <strain evidence="3 4">JC819</strain>
    </source>
</reference>
<dbReference type="InterPro" id="IPR011335">
    <property type="entry name" value="Restrct_endonuc-II-like"/>
</dbReference>
<accession>A0ABT7PIU9</accession>
<keyword evidence="4" id="KW-1185">Reference proteome</keyword>
<comment type="similarity">
    <text evidence="1 2">Belongs to the UPF0102 family.</text>
</comment>
<dbReference type="Gene3D" id="3.40.1350.10">
    <property type="match status" value="1"/>
</dbReference>
<organism evidence="3 4">
    <name type="scientific">Roseiconus lacunae</name>
    <dbReference type="NCBI Taxonomy" id="2605694"/>
    <lineage>
        <taxon>Bacteria</taxon>
        <taxon>Pseudomonadati</taxon>
        <taxon>Planctomycetota</taxon>
        <taxon>Planctomycetia</taxon>
        <taxon>Pirellulales</taxon>
        <taxon>Pirellulaceae</taxon>
        <taxon>Roseiconus</taxon>
    </lineage>
</organism>
<dbReference type="PANTHER" id="PTHR34039">
    <property type="entry name" value="UPF0102 PROTEIN YRAN"/>
    <property type="match status" value="1"/>
</dbReference>
<name>A0ABT7PIU9_9BACT</name>
<dbReference type="PANTHER" id="PTHR34039:SF1">
    <property type="entry name" value="UPF0102 PROTEIN YRAN"/>
    <property type="match status" value="1"/>
</dbReference>
<dbReference type="HAMAP" id="MF_00048">
    <property type="entry name" value="UPF0102"/>
    <property type="match status" value="1"/>
</dbReference>
<evidence type="ECO:0000313" key="3">
    <source>
        <dbReference type="EMBL" id="MDM4016431.1"/>
    </source>
</evidence>
<protein>
    <recommendedName>
        <fullName evidence="2">UPF0102 protein QTN89_13385</fullName>
    </recommendedName>
</protein>
<gene>
    <name evidence="3" type="ORF">QTN89_13385</name>
</gene>
<evidence type="ECO:0000256" key="2">
    <source>
        <dbReference type="HAMAP-Rule" id="MF_00048"/>
    </source>
</evidence>
<sequence length="163" mass="18708">MNESTSDATLNSIRRWLHRQVEHYFDWRYGKVDAKGPIGHRGEQAAARLLRQKGLLIVAANESDRAGEIDLIAADRKSRSIIFVEVKTLQTTKPGHPAERVDENKQRRITQAALRFLKRRQLLGTPCRFDVIAIWWPDPDGPPDRIEHYEAAFEAVGENQLWA</sequence>
<dbReference type="Proteomes" id="UP001239462">
    <property type="component" value="Unassembled WGS sequence"/>
</dbReference>
<dbReference type="NCBIfam" id="TIGR00252">
    <property type="entry name" value="YraN family protein"/>
    <property type="match status" value="1"/>
</dbReference>
<comment type="caution">
    <text evidence="3">The sequence shown here is derived from an EMBL/GenBank/DDBJ whole genome shotgun (WGS) entry which is preliminary data.</text>
</comment>
<dbReference type="RefSeq" id="WP_289164072.1">
    <property type="nucleotide sequence ID" value="NZ_JASZZN010000008.1"/>
</dbReference>
<dbReference type="NCBIfam" id="NF009150">
    <property type="entry name" value="PRK12497.1-3"/>
    <property type="match status" value="1"/>
</dbReference>
<dbReference type="InterPro" id="IPR003509">
    <property type="entry name" value="UPF0102_YraN-like"/>
</dbReference>
<dbReference type="EMBL" id="JASZZN010000008">
    <property type="protein sequence ID" value="MDM4016431.1"/>
    <property type="molecule type" value="Genomic_DNA"/>
</dbReference>
<dbReference type="InterPro" id="IPR011856">
    <property type="entry name" value="tRNA_endonuc-like_dom_sf"/>
</dbReference>
<evidence type="ECO:0000256" key="1">
    <source>
        <dbReference type="ARBA" id="ARBA00006738"/>
    </source>
</evidence>
<dbReference type="SUPFAM" id="SSF52980">
    <property type="entry name" value="Restriction endonuclease-like"/>
    <property type="match status" value="1"/>
</dbReference>
<dbReference type="Pfam" id="PF02021">
    <property type="entry name" value="UPF0102"/>
    <property type="match status" value="1"/>
</dbReference>
<evidence type="ECO:0000313" key="4">
    <source>
        <dbReference type="Proteomes" id="UP001239462"/>
    </source>
</evidence>
<proteinExistence type="inferred from homology"/>